<feature type="transmembrane region" description="Helical" evidence="1">
    <location>
        <begin position="234"/>
        <end position="254"/>
    </location>
</feature>
<organism evidence="2 3">
    <name type="scientific">Nocardioides kongjuensis</name>
    <dbReference type="NCBI Taxonomy" id="349522"/>
    <lineage>
        <taxon>Bacteria</taxon>
        <taxon>Bacillati</taxon>
        <taxon>Actinomycetota</taxon>
        <taxon>Actinomycetes</taxon>
        <taxon>Propionibacteriales</taxon>
        <taxon>Nocardioidaceae</taxon>
        <taxon>Nocardioides</taxon>
    </lineage>
</organism>
<dbReference type="InterPro" id="IPR018688">
    <property type="entry name" value="PpoB2-like"/>
</dbReference>
<dbReference type="Pfam" id="PF09948">
    <property type="entry name" value="PpoB2"/>
    <property type="match status" value="1"/>
</dbReference>
<evidence type="ECO:0000256" key="1">
    <source>
        <dbReference type="SAM" id="Phobius"/>
    </source>
</evidence>
<dbReference type="Proteomes" id="UP000582231">
    <property type="component" value="Unassembled WGS sequence"/>
</dbReference>
<feature type="transmembrane region" description="Helical" evidence="1">
    <location>
        <begin position="21"/>
        <end position="40"/>
    </location>
</feature>
<comment type="caution">
    <text evidence="2">The sequence shown here is derived from an EMBL/GenBank/DDBJ whole genome shotgun (WGS) entry which is preliminary data.</text>
</comment>
<dbReference type="AlphaFoldDB" id="A0A852RAL8"/>
<feature type="transmembrane region" description="Helical" evidence="1">
    <location>
        <begin position="197"/>
        <end position="222"/>
    </location>
</feature>
<feature type="transmembrane region" description="Helical" evidence="1">
    <location>
        <begin position="60"/>
        <end position="86"/>
    </location>
</feature>
<keyword evidence="1" id="KW-1133">Transmembrane helix</keyword>
<gene>
    <name evidence="2" type="ORF">BJ958_002187</name>
</gene>
<feature type="transmembrane region" description="Helical" evidence="1">
    <location>
        <begin position="98"/>
        <end position="118"/>
    </location>
</feature>
<name>A0A852RAL8_9ACTN</name>
<keyword evidence="1" id="KW-0812">Transmembrane</keyword>
<proteinExistence type="predicted"/>
<keyword evidence="3" id="KW-1185">Reference proteome</keyword>
<keyword evidence="1" id="KW-0472">Membrane</keyword>
<evidence type="ECO:0000313" key="2">
    <source>
        <dbReference type="EMBL" id="NYD30641.1"/>
    </source>
</evidence>
<reference evidence="2 3" key="1">
    <citation type="submission" date="2020-07" db="EMBL/GenBank/DDBJ databases">
        <title>Sequencing the genomes of 1000 actinobacteria strains.</title>
        <authorList>
            <person name="Klenk H.-P."/>
        </authorList>
    </citation>
    <scope>NUCLEOTIDE SEQUENCE [LARGE SCALE GENOMIC DNA]</scope>
    <source>
        <strain evidence="2 3">DSM 19082</strain>
    </source>
</reference>
<protein>
    <submittedName>
        <fullName evidence="2">Putative metal-binding membrane protein</fullName>
    </submittedName>
</protein>
<sequence length="268" mass="27403">MSSPGRAPADTGLTPAYAAARARLGLVAALVAVAAVGWAWTARTMRGMDAGPWTDLGGLAWFLGAWVVMMAAMMLPSVAPTIALYAKVTRASSPLSPWLFAGGYLVTWAGAGLAAYAVGSAASALLGDRLAWDRAGHGLAAATLVAAAAYELTPLKRVCLTRCRSPLGSFLGSWRGGRGGALRMGMTNGAWCVGCCWALMAALFALGVMSVSWMALVAAIIAAEKTLPWRHLPLATAVLLLVLGATMLLAPGVLPGPTVPDAPAMPMG</sequence>
<evidence type="ECO:0000313" key="3">
    <source>
        <dbReference type="Proteomes" id="UP000582231"/>
    </source>
</evidence>
<dbReference type="RefSeq" id="WP_179726868.1">
    <property type="nucleotide sequence ID" value="NZ_BAABEF010000001.1"/>
</dbReference>
<dbReference type="EMBL" id="JACCBF010000001">
    <property type="protein sequence ID" value="NYD30641.1"/>
    <property type="molecule type" value="Genomic_DNA"/>
</dbReference>
<accession>A0A852RAL8</accession>